<proteinExistence type="predicted"/>
<evidence type="ECO:0008006" key="3">
    <source>
        <dbReference type="Google" id="ProtNLM"/>
    </source>
</evidence>
<dbReference type="STRING" id="1176587.A8C56_12050"/>
<gene>
    <name evidence="1" type="ORF">A8C56_12050</name>
</gene>
<protein>
    <recommendedName>
        <fullName evidence="3">N-acetyltransferase domain-containing protein</fullName>
    </recommendedName>
</protein>
<dbReference type="EMBL" id="CP015772">
    <property type="protein sequence ID" value="ANH81611.1"/>
    <property type="molecule type" value="Genomic_DNA"/>
</dbReference>
<evidence type="ECO:0000313" key="1">
    <source>
        <dbReference type="EMBL" id="ANH81611.1"/>
    </source>
</evidence>
<organism evidence="1 2">
    <name type="scientific">Niabella ginsenosidivorans</name>
    <dbReference type="NCBI Taxonomy" id="1176587"/>
    <lineage>
        <taxon>Bacteria</taxon>
        <taxon>Pseudomonadati</taxon>
        <taxon>Bacteroidota</taxon>
        <taxon>Chitinophagia</taxon>
        <taxon>Chitinophagales</taxon>
        <taxon>Chitinophagaceae</taxon>
        <taxon>Niabella</taxon>
    </lineage>
</organism>
<accession>A0A1A9I4K6</accession>
<name>A0A1A9I4K6_9BACT</name>
<evidence type="ECO:0000313" key="2">
    <source>
        <dbReference type="Proteomes" id="UP000077667"/>
    </source>
</evidence>
<keyword evidence="2" id="KW-1185">Reference proteome</keyword>
<dbReference type="Proteomes" id="UP000077667">
    <property type="component" value="Chromosome"/>
</dbReference>
<dbReference type="Gene3D" id="3.40.630.30">
    <property type="match status" value="1"/>
</dbReference>
<sequence length="61" mass="6927">MLKERAIQVSGLIFVVNINKAAVHLWQQFGFKTAGGTPKGFRHKELGLVDTYNMFKDLQAY</sequence>
<dbReference type="KEGG" id="nia:A8C56_12050"/>
<reference evidence="1 2" key="1">
    <citation type="submission" date="2016-05" db="EMBL/GenBank/DDBJ databases">
        <title>Niabella ginsenosidivorans BS26 whole genome sequencing.</title>
        <authorList>
            <person name="Im W.T."/>
            <person name="Siddiqi M.Z."/>
        </authorList>
    </citation>
    <scope>NUCLEOTIDE SEQUENCE [LARGE SCALE GENOMIC DNA]</scope>
    <source>
        <strain evidence="1 2">BS26</strain>
    </source>
</reference>
<dbReference type="AlphaFoldDB" id="A0A1A9I4K6"/>